<evidence type="ECO:0000313" key="6">
    <source>
        <dbReference type="Proteomes" id="UP000678393"/>
    </source>
</evidence>
<feature type="domain" description="TANGO6 HEAT repeat" evidence="3">
    <location>
        <begin position="389"/>
        <end position="636"/>
    </location>
</feature>
<keyword evidence="6" id="KW-1185">Reference proteome</keyword>
<dbReference type="InterPro" id="IPR039600">
    <property type="entry name" value="TANGO6/Rtp1"/>
</dbReference>
<dbReference type="InterPro" id="IPR019451">
    <property type="entry name" value="Rtp1_C1"/>
</dbReference>
<dbReference type="InterPro" id="IPR057347">
    <property type="entry name" value="TANGO6_N"/>
</dbReference>
<dbReference type="Pfam" id="PF25267">
    <property type="entry name" value="TANGO6_N"/>
    <property type="match status" value="1"/>
</dbReference>
<evidence type="ECO:0000256" key="1">
    <source>
        <dbReference type="ARBA" id="ARBA00005724"/>
    </source>
</evidence>
<dbReference type="PANTHER" id="PTHR20959">
    <property type="entry name" value="TRANSPORT AND GOLGI ORGANIZATION PROTEIN 6 FAMILY MEMBER"/>
    <property type="match status" value="1"/>
</dbReference>
<dbReference type="EMBL" id="CAJHNH020000245">
    <property type="protein sequence ID" value="CAG5116369.1"/>
    <property type="molecule type" value="Genomic_DNA"/>
</dbReference>
<dbReference type="OrthoDB" id="39591at2759"/>
<sequence>MDSVSLLFKALNQLIAPPTSKPSFSNETSEELLDSILHRNLAAFQHCLAESQDLQDIIGGSSHLLLEATGKSIFHGSKIVPIRQKFTEVCIIILHHICDCFTRIICEANKAVTKDILDSTSVIHHDKPKPAVPDLPPDAISIQQEKTISSAVQFVVVLGICPYLIPGVGIPVSQRLGPGQILLATGHDYTTELNDFSRIQLLIPAIKLFSSMLELPSFKDIILNNYLTDLIAAVLQVRHCVKVILQRTEVPRQEISAVSADCGGGGVKMVESCEGNTRQLNPQQKITAETLSKAGVVSDQMELRDCCTAIFSNVLPDMCPNTSGQPWTLQSIAEFCSRVLDSAMKSSAVPHVLTQLMLLSGGTQQRDGPRPVTPKWFRRTIACMLRDVIMVPPGVQHLITLFVGDSTPESSQNWQKYRAVAQIISRCPVTASNMRQFYTSVSRQLIELIQTPETKVSPHVIRAVGATIQELTSLQSVLMQEVCLSHLFYPLLKLSCDPDDTTVMKDGQIVVPEEMLTHCVVLLHRIFVIGQEPQSSLLSQLCKVARIVFSLYNFTRSSITLIKSHTCDLIKAYLTHCDTAEAAECLISLVSNRGGHSLESPNIGSNVGLEFGPNGGVQAVFIKEKQFDLDSWTQPVESVMEILCGLNSDAITSQLFLCLLQNLSDIVSTESASIGVVLPPRVLSTSQRSAKLAELREKIALVSLLASLGDKYGDKVVQSSHHVLIFVKATLERCVKMCQLTFDDATLSFEWETVSMAMGLLTAILSGALMLSDADKKILDEILPLLTAVSDCDSAEPAVKEMADDLKVAVATRGLVWAEISKLRKTRTEQNKKPETSKPVQMKQNKPLIQVLSETSIEEGQPKASDADVTEDIEMTCESESSLDASKPAGISKLEKALEDLCDPLLPVKGHGLISLARMVEDRDGEVKDKQEMLLKIFLENIAHADSYIYLAAVNGLAALSDLYPDQVIPCLTSEFRSMCAKTHSSKSGETALKVGESLVKATKRLGELTPKYRDLLLPVILCGCRHDDALVRASSLSGLADVCKLLRFSIGPMLHEIVTCCRDIIKSDPDAEPRKAAILTLTLLLQGLGRDVLQTLSDVLLDIYRVLKQSFTFDPDEKVRFNASLALGELDDIMREALFTKPELKKTITILGYQ</sequence>
<accession>A0A8S3YGT0</accession>
<protein>
    <submittedName>
        <fullName evidence="5">Uncharacterized protein</fullName>
    </submittedName>
</protein>
<dbReference type="Gene3D" id="1.25.10.10">
    <property type="entry name" value="Leucine-rich Repeat Variant"/>
    <property type="match status" value="1"/>
</dbReference>
<dbReference type="Pfam" id="PF10363">
    <property type="entry name" value="RTP1_C1"/>
    <property type="match status" value="1"/>
</dbReference>
<feature type="domain" description="RNA polymerase II assembly factor Rtp1 C-terminal" evidence="2">
    <location>
        <begin position="894"/>
        <end position="1009"/>
    </location>
</feature>
<dbReference type="AlphaFoldDB" id="A0A8S3YGT0"/>
<evidence type="ECO:0000259" key="2">
    <source>
        <dbReference type="Pfam" id="PF10363"/>
    </source>
</evidence>
<organism evidence="5 6">
    <name type="scientific">Candidula unifasciata</name>
    <dbReference type="NCBI Taxonomy" id="100452"/>
    <lineage>
        <taxon>Eukaryota</taxon>
        <taxon>Metazoa</taxon>
        <taxon>Spiralia</taxon>
        <taxon>Lophotrochozoa</taxon>
        <taxon>Mollusca</taxon>
        <taxon>Gastropoda</taxon>
        <taxon>Heterobranchia</taxon>
        <taxon>Euthyneura</taxon>
        <taxon>Panpulmonata</taxon>
        <taxon>Eupulmonata</taxon>
        <taxon>Stylommatophora</taxon>
        <taxon>Helicina</taxon>
        <taxon>Helicoidea</taxon>
        <taxon>Geomitridae</taxon>
        <taxon>Candidula</taxon>
    </lineage>
</organism>
<comment type="caution">
    <text evidence="5">The sequence shown here is derived from an EMBL/GenBank/DDBJ whole genome shotgun (WGS) entry which is preliminary data.</text>
</comment>
<evidence type="ECO:0000313" key="5">
    <source>
        <dbReference type="EMBL" id="CAG5116369.1"/>
    </source>
</evidence>
<gene>
    <name evidence="5" type="ORF">CUNI_LOCUS1927</name>
</gene>
<dbReference type="Pfam" id="PF23565">
    <property type="entry name" value="ARM_TANGO6"/>
    <property type="match status" value="1"/>
</dbReference>
<evidence type="ECO:0000259" key="4">
    <source>
        <dbReference type="Pfam" id="PF25267"/>
    </source>
</evidence>
<dbReference type="InterPro" id="IPR057407">
    <property type="entry name" value="HEAT_TANGO6"/>
</dbReference>
<proteinExistence type="inferred from homology"/>
<name>A0A8S3YGT0_9EUPU</name>
<dbReference type="SUPFAM" id="SSF48371">
    <property type="entry name" value="ARM repeat"/>
    <property type="match status" value="2"/>
</dbReference>
<dbReference type="InterPro" id="IPR016024">
    <property type="entry name" value="ARM-type_fold"/>
</dbReference>
<reference evidence="5" key="1">
    <citation type="submission" date="2021-04" db="EMBL/GenBank/DDBJ databases">
        <authorList>
            <consortium name="Molecular Ecology Group"/>
        </authorList>
    </citation>
    <scope>NUCLEOTIDE SEQUENCE</scope>
</reference>
<dbReference type="InterPro" id="IPR011989">
    <property type="entry name" value="ARM-like"/>
</dbReference>
<dbReference type="Proteomes" id="UP000678393">
    <property type="component" value="Unassembled WGS sequence"/>
</dbReference>
<evidence type="ECO:0000259" key="3">
    <source>
        <dbReference type="Pfam" id="PF23565"/>
    </source>
</evidence>
<feature type="domain" description="TANGO6 N-terminal" evidence="4">
    <location>
        <begin position="6"/>
        <end position="243"/>
    </location>
</feature>
<dbReference type="PANTHER" id="PTHR20959:SF1">
    <property type="entry name" value="TRANSPORT AND GOLGI ORGANIZATION PROTEIN 6 HOMOLOG"/>
    <property type="match status" value="1"/>
</dbReference>
<comment type="similarity">
    <text evidence="1">Belongs to the Tango6 family.</text>
</comment>
<dbReference type="GO" id="GO:0009306">
    <property type="term" value="P:protein secretion"/>
    <property type="evidence" value="ECO:0007669"/>
    <property type="project" value="TreeGrafter"/>
</dbReference>